<dbReference type="GO" id="GO:0032259">
    <property type="term" value="P:methylation"/>
    <property type="evidence" value="ECO:0007669"/>
    <property type="project" value="UniProtKB-KW"/>
</dbReference>
<proteinExistence type="inferred from homology"/>
<dbReference type="Pfam" id="PF02195">
    <property type="entry name" value="ParB_N"/>
    <property type="match status" value="1"/>
</dbReference>
<dbReference type="Pfam" id="PF01555">
    <property type="entry name" value="N6_N4_Mtase"/>
    <property type="match status" value="1"/>
</dbReference>
<reference evidence="7 8" key="1">
    <citation type="submission" date="2023-10" db="EMBL/GenBank/DDBJ databases">
        <title>Virgibacillus halophilus 5B73C genome.</title>
        <authorList>
            <person name="Miliotis G."/>
            <person name="Sengupta P."/>
            <person name="Hameed A."/>
            <person name="Chuvochina M."/>
            <person name="Mcdonagh F."/>
            <person name="Simpson A.C."/>
            <person name="Singh N.K."/>
            <person name="Rekha P.D."/>
            <person name="Raman K."/>
            <person name="Hugenholtz P."/>
            <person name="Venkateswaran K."/>
        </authorList>
    </citation>
    <scope>NUCLEOTIDE SEQUENCE [LARGE SCALE GENOMIC DNA]</scope>
    <source>
        <strain evidence="7 8">5B73C</strain>
    </source>
</reference>
<evidence type="ECO:0000313" key="7">
    <source>
        <dbReference type="EMBL" id="MDY0395408.1"/>
    </source>
</evidence>
<evidence type="ECO:0000259" key="6">
    <source>
        <dbReference type="Pfam" id="PF02195"/>
    </source>
</evidence>
<dbReference type="InterPro" id="IPR036086">
    <property type="entry name" value="ParB/Sulfiredoxin_sf"/>
</dbReference>
<sequence length="333" mass="38213">MNPAPYNPRVDLQPGDEEYEKLKQSIHEFGYVSPLVWNKQTGNLVGGHQRFKILLDEGITDVYVSVVDVDVTKEKAMNIALNKISGKWDDHKLAELLQELSETPLGIELTGFTEDELKDLMADLPNDTEMDAPVEDDNFDVEEAVENIVEPETKYGDVWKLGRHLLVCGDATKLEDINKLMGEDKANLVITDPPYNVAITSESKELSGSGRDSIMNDDMSAEDFDCFLDKVFDSYAHLMEDNAAIYVFHGSSYQREFENSMNKHGIIVRSQCIWVKNYPSFGWSQYRWQHEPVFYAYKKRQIAILVRRQEAINCMERGFTRRYPRIIYSLGSK</sequence>
<evidence type="ECO:0000259" key="5">
    <source>
        <dbReference type="Pfam" id="PF01555"/>
    </source>
</evidence>
<feature type="domain" description="ParB-like N-terminal" evidence="6">
    <location>
        <begin position="3"/>
        <end position="79"/>
    </location>
</feature>
<keyword evidence="3" id="KW-0808">Transferase</keyword>
<accession>A0ABU5C7W9</accession>
<dbReference type="InterPro" id="IPR002052">
    <property type="entry name" value="DNA_methylase_N6_adenine_CS"/>
</dbReference>
<keyword evidence="4" id="KW-0680">Restriction system</keyword>
<keyword evidence="2 7" id="KW-0489">Methyltransferase</keyword>
<dbReference type="SUPFAM" id="SSF53335">
    <property type="entry name" value="S-adenosyl-L-methionine-dependent methyltransferases"/>
    <property type="match status" value="1"/>
</dbReference>
<dbReference type="Gene3D" id="3.90.1530.10">
    <property type="entry name" value="Conserved hypothetical protein from pyrococcus furiosus pfu- 392566-001, ParB domain"/>
    <property type="match status" value="1"/>
</dbReference>
<dbReference type="CDD" id="cd16401">
    <property type="entry name" value="ParB_N_like_MT"/>
    <property type="match status" value="1"/>
</dbReference>
<dbReference type="SUPFAM" id="SSF110849">
    <property type="entry name" value="ParB/Sulfiredoxin"/>
    <property type="match status" value="1"/>
</dbReference>
<protein>
    <submittedName>
        <fullName evidence="7">DNA methyltransferase</fullName>
    </submittedName>
</protein>
<dbReference type="Proteomes" id="UP001281447">
    <property type="component" value="Unassembled WGS sequence"/>
</dbReference>
<dbReference type="EMBL" id="JAWDIP010000003">
    <property type="protein sequence ID" value="MDY0395408.1"/>
    <property type="molecule type" value="Genomic_DNA"/>
</dbReference>
<keyword evidence="8" id="KW-1185">Reference proteome</keyword>
<evidence type="ECO:0000256" key="4">
    <source>
        <dbReference type="ARBA" id="ARBA00022747"/>
    </source>
</evidence>
<dbReference type="InterPro" id="IPR003115">
    <property type="entry name" value="ParB_N"/>
</dbReference>
<evidence type="ECO:0000313" key="8">
    <source>
        <dbReference type="Proteomes" id="UP001281447"/>
    </source>
</evidence>
<evidence type="ECO:0000256" key="1">
    <source>
        <dbReference type="ARBA" id="ARBA00006594"/>
    </source>
</evidence>
<dbReference type="GO" id="GO:0008168">
    <property type="term" value="F:methyltransferase activity"/>
    <property type="evidence" value="ECO:0007669"/>
    <property type="project" value="UniProtKB-KW"/>
</dbReference>
<dbReference type="InterPro" id="IPR002941">
    <property type="entry name" value="DNA_methylase_N4/N6"/>
</dbReference>
<dbReference type="Gene3D" id="3.40.50.150">
    <property type="entry name" value="Vaccinia Virus protein VP39"/>
    <property type="match status" value="1"/>
</dbReference>
<dbReference type="InterPro" id="IPR029063">
    <property type="entry name" value="SAM-dependent_MTases_sf"/>
</dbReference>
<name>A0ABU5C7W9_9BACI</name>
<feature type="domain" description="DNA methylase N-4/N-6" evidence="5">
    <location>
        <begin position="187"/>
        <end position="302"/>
    </location>
</feature>
<evidence type="ECO:0000256" key="3">
    <source>
        <dbReference type="ARBA" id="ARBA00022679"/>
    </source>
</evidence>
<comment type="caution">
    <text evidence="7">The sequence shown here is derived from an EMBL/GenBank/DDBJ whole genome shotgun (WGS) entry which is preliminary data.</text>
</comment>
<comment type="similarity">
    <text evidence="1">Belongs to the N(4)/N(6)-methyltransferase family.</text>
</comment>
<dbReference type="PROSITE" id="PS00092">
    <property type="entry name" value="N6_MTASE"/>
    <property type="match status" value="1"/>
</dbReference>
<evidence type="ECO:0000256" key="2">
    <source>
        <dbReference type="ARBA" id="ARBA00022603"/>
    </source>
</evidence>
<organism evidence="7 8">
    <name type="scientific">Tigheibacillus halophilus</name>
    <dbReference type="NCBI Taxonomy" id="361280"/>
    <lineage>
        <taxon>Bacteria</taxon>
        <taxon>Bacillati</taxon>
        <taxon>Bacillota</taxon>
        <taxon>Bacilli</taxon>
        <taxon>Bacillales</taxon>
        <taxon>Bacillaceae</taxon>
        <taxon>Tigheibacillus</taxon>
    </lineage>
</organism>
<gene>
    <name evidence="7" type="ORF">RWE15_14405</name>
</gene>